<dbReference type="Proteomes" id="UP000518266">
    <property type="component" value="Unassembled WGS sequence"/>
</dbReference>
<keyword evidence="1" id="KW-0812">Transmembrane</keyword>
<dbReference type="AlphaFoldDB" id="A0A7J5ZG95"/>
<name>A0A7J5ZG95_DISMA</name>
<dbReference type="EMBL" id="JAAKFY010000003">
    <property type="protein sequence ID" value="KAF3859378.1"/>
    <property type="molecule type" value="Genomic_DNA"/>
</dbReference>
<proteinExistence type="predicted"/>
<keyword evidence="3" id="KW-1185">Reference proteome</keyword>
<sequence>MVKMQNFSCTAERVFAKIAVDLISPTVGRPSVMNMMRETLFGPASGLERYSRSRSEPVWMPPSIFVPARRHRYEAIRLPHFDLVGEADEVKVIARSQILQNGTGVDHKHHILGHRRQVFGGEVVDKRITKSPSKPLVILACWTMFGPKVILQTFFLLFDHRVGAPAVAQRQHLEVGDGGVVHDGDVQAEAADQLERSQARHVFVASEPPLQQLLIRLLHGEVGDVCSGGDLEAENPLCGGAECRLSMAQYTAVKA</sequence>
<organism evidence="2 3">
    <name type="scientific">Dissostichus mawsoni</name>
    <name type="common">Antarctic cod</name>
    <dbReference type="NCBI Taxonomy" id="36200"/>
    <lineage>
        <taxon>Eukaryota</taxon>
        <taxon>Metazoa</taxon>
        <taxon>Chordata</taxon>
        <taxon>Craniata</taxon>
        <taxon>Vertebrata</taxon>
        <taxon>Euteleostomi</taxon>
        <taxon>Actinopterygii</taxon>
        <taxon>Neopterygii</taxon>
        <taxon>Teleostei</taxon>
        <taxon>Neoteleostei</taxon>
        <taxon>Acanthomorphata</taxon>
        <taxon>Eupercaria</taxon>
        <taxon>Perciformes</taxon>
        <taxon>Notothenioidei</taxon>
        <taxon>Nototheniidae</taxon>
        <taxon>Dissostichus</taxon>
    </lineage>
</organism>
<evidence type="ECO:0000256" key="1">
    <source>
        <dbReference type="SAM" id="Phobius"/>
    </source>
</evidence>
<keyword evidence="1" id="KW-1133">Transmembrane helix</keyword>
<reference evidence="2 3" key="1">
    <citation type="submission" date="2020-03" db="EMBL/GenBank/DDBJ databases">
        <title>Dissostichus mawsoni Genome sequencing and assembly.</title>
        <authorList>
            <person name="Park H."/>
        </authorList>
    </citation>
    <scope>NUCLEOTIDE SEQUENCE [LARGE SCALE GENOMIC DNA]</scope>
    <source>
        <strain evidence="2">DM0001</strain>
        <tissue evidence="2">Muscle</tissue>
    </source>
</reference>
<evidence type="ECO:0000313" key="3">
    <source>
        <dbReference type="Proteomes" id="UP000518266"/>
    </source>
</evidence>
<accession>A0A7J5ZG95</accession>
<comment type="caution">
    <text evidence="2">The sequence shown here is derived from an EMBL/GenBank/DDBJ whole genome shotgun (WGS) entry which is preliminary data.</text>
</comment>
<evidence type="ECO:0000313" key="2">
    <source>
        <dbReference type="EMBL" id="KAF3859378.1"/>
    </source>
</evidence>
<keyword evidence="1" id="KW-0472">Membrane</keyword>
<gene>
    <name evidence="2" type="ORF">F7725_021777</name>
</gene>
<protein>
    <submittedName>
        <fullName evidence="2">Uncharacterized protein</fullName>
    </submittedName>
</protein>
<feature type="transmembrane region" description="Helical" evidence="1">
    <location>
        <begin position="136"/>
        <end position="158"/>
    </location>
</feature>